<dbReference type="EMBL" id="FOQO01000002">
    <property type="protein sequence ID" value="SFI04646.1"/>
    <property type="molecule type" value="Genomic_DNA"/>
</dbReference>
<dbReference type="Proteomes" id="UP000198670">
    <property type="component" value="Unassembled WGS sequence"/>
</dbReference>
<reference evidence="1 2" key="1">
    <citation type="submission" date="2016-10" db="EMBL/GenBank/DDBJ databases">
        <authorList>
            <person name="de Groot N.N."/>
        </authorList>
    </citation>
    <scope>NUCLEOTIDE SEQUENCE [LARGE SCALE GENOMIC DNA]</scope>
    <source>
        <strain evidence="1 2">RK1</strain>
    </source>
</reference>
<keyword evidence="2" id="KW-1185">Reference proteome</keyword>
<accession>A0A1I3F0D5</accession>
<name>A0A1I3F0D5_9SPHI</name>
<evidence type="ECO:0000313" key="2">
    <source>
        <dbReference type="Proteomes" id="UP000198670"/>
    </source>
</evidence>
<sequence>MKVAEERVVQLNYEDTHLSINVRELRPVVFESKEGYFCVLGPDIQTGIVGSGNTIREALASWETALERRTKKSPSEEDEVALYVRDVLQASNNDVW</sequence>
<gene>
    <name evidence="1" type="ORF">SAMN05444682_102103</name>
</gene>
<proteinExistence type="predicted"/>
<dbReference type="AlphaFoldDB" id="A0A1I3F0D5"/>
<protein>
    <submittedName>
        <fullName evidence="1">Uncharacterized protein</fullName>
    </submittedName>
</protein>
<organism evidence="1 2">
    <name type="scientific">Parapedobacter indicus</name>
    <dbReference type="NCBI Taxonomy" id="1477437"/>
    <lineage>
        <taxon>Bacteria</taxon>
        <taxon>Pseudomonadati</taxon>
        <taxon>Bacteroidota</taxon>
        <taxon>Sphingobacteriia</taxon>
        <taxon>Sphingobacteriales</taxon>
        <taxon>Sphingobacteriaceae</taxon>
        <taxon>Parapedobacter</taxon>
    </lineage>
</organism>
<evidence type="ECO:0000313" key="1">
    <source>
        <dbReference type="EMBL" id="SFI04646.1"/>
    </source>
</evidence>